<reference evidence="1 2" key="1">
    <citation type="journal article" date="2019" name="Microbiome">
        <title>Annotated bacterial chromosomes from frame-shift-corrected long-read metagenomic data.</title>
        <authorList>
            <person name="Arumugam K."/>
            <person name="Bagci C."/>
            <person name="Bessarab I."/>
            <person name="Beier S."/>
            <person name="Buchfink B."/>
            <person name="Gorska A."/>
            <person name="Qiu G."/>
            <person name="Huson D.H."/>
            <person name="Williams R.B.H."/>
        </authorList>
    </citation>
    <scope>NUCLEOTIDE SEQUENCE [LARGE SCALE GENOMIC DNA]</scope>
    <source>
        <strain evidence="1">SSA1</strain>
    </source>
</reference>
<dbReference type="AlphaFoldDB" id="A0A7D5NAM8"/>
<proteinExistence type="predicted"/>
<dbReference type="KEGG" id="acog:HWD57_07985"/>
<protein>
    <submittedName>
        <fullName evidence="1">SRPBCC family protein</fullName>
    </submittedName>
</protein>
<dbReference type="CDD" id="cd07812">
    <property type="entry name" value="SRPBCC"/>
    <property type="match status" value="1"/>
</dbReference>
<organism evidence="1 2">
    <name type="scientific">Candidatus Accumulibacter cognatus</name>
    <dbReference type="NCBI Taxonomy" id="2954383"/>
    <lineage>
        <taxon>Bacteria</taxon>
        <taxon>Pseudomonadati</taxon>
        <taxon>Pseudomonadota</taxon>
        <taxon>Betaproteobacteria</taxon>
        <taxon>Candidatus Accumulibacter</taxon>
    </lineage>
</organism>
<evidence type="ECO:0000313" key="2">
    <source>
        <dbReference type="Proteomes" id="UP000509684"/>
    </source>
</evidence>
<dbReference type="InterPro" id="IPR019587">
    <property type="entry name" value="Polyketide_cyclase/dehydratase"/>
</dbReference>
<dbReference type="Proteomes" id="UP000509684">
    <property type="component" value="Chromosome"/>
</dbReference>
<accession>A0A7D5NAM8</accession>
<dbReference type="InterPro" id="IPR023393">
    <property type="entry name" value="START-like_dom_sf"/>
</dbReference>
<dbReference type="EMBL" id="CP058708">
    <property type="protein sequence ID" value="QLH49727.1"/>
    <property type="molecule type" value="Genomic_DNA"/>
</dbReference>
<dbReference type="SUPFAM" id="SSF55961">
    <property type="entry name" value="Bet v1-like"/>
    <property type="match status" value="1"/>
</dbReference>
<name>A0A7D5NAM8_9PROT</name>
<gene>
    <name evidence="1" type="ORF">HWD57_07985</name>
</gene>
<dbReference type="Gene3D" id="3.30.530.20">
    <property type="match status" value="1"/>
</dbReference>
<evidence type="ECO:0000313" key="1">
    <source>
        <dbReference type="EMBL" id="QLH49727.1"/>
    </source>
</evidence>
<sequence length="156" mass="17657">MINTPIRATDEITIPYPAAEVWPVLADFGGYPRWWPKSLGIRVLSGGVELPGTEVEVRPFGGRPFRCRVESVDVPTRIRMRYFGGFIDGFGEWLLAPQGQDTRVIYRLEVNAHGWLVVLLSKVLDLSKLHSRSMESVLQNLKHVLDAKQPCKKESQ</sequence>
<dbReference type="Pfam" id="PF10604">
    <property type="entry name" value="Polyketide_cyc2"/>
    <property type="match status" value="1"/>
</dbReference>